<proteinExistence type="predicted"/>
<accession>A0A1I6TIB5</accession>
<dbReference type="InterPro" id="IPR036641">
    <property type="entry name" value="HPT_dom_sf"/>
</dbReference>
<evidence type="ECO:0000313" key="1">
    <source>
        <dbReference type="EMBL" id="SFS88924.1"/>
    </source>
</evidence>
<keyword evidence="2" id="KW-1185">Reference proteome</keyword>
<evidence type="ECO:0008006" key="3">
    <source>
        <dbReference type="Google" id="ProtNLM"/>
    </source>
</evidence>
<dbReference type="AlphaFoldDB" id="A0A1I6TIB5"/>
<dbReference type="STRING" id="394264.SAMN04488040_2279"/>
<evidence type="ECO:0000313" key="2">
    <source>
        <dbReference type="Proteomes" id="UP000199239"/>
    </source>
</evidence>
<dbReference type="GO" id="GO:0000160">
    <property type="term" value="P:phosphorelay signal transduction system"/>
    <property type="evidence" value="ECO:0007669"/>
    <property type="project" value="InterPro"/>
</dbReference>
<sequence length="120" mass="13521">MRPTEQVCVDQERLGTLYKQLGEADAEDVVCRAMEELALRISHCDRLYRTSDWLELRKNSRSLIAIAEQVGLQKLAAVATDVMQSIDQNDEVAIAATLTRLVRVGERSLTAIWDTQDMSI</sequence>
<reference evidence="2" key="1">
    <citation type="submission" date="2016-10" db="EMBL/GenBank/DDBJ databases">
        <authorList>
            <person name="Varghese N."/>
            <person name="Submissions S."/>
        </authorList>
    </citation>
    <scope>NUCLEOTIDE SEQUENCE [LARGE SCALE GENOMIC DNA]</scope>
    <source>
        <strain evidence="2">DSM 23422</strain>
    </source>
</reference>
<dbReference type="SUPFAM" id="SSF47226">
    <property type="entry name" value="Histidine-containing phosphotransfer domain, HPT domain"/>
    <property type="match status" value="1"/>
</dbReference>
<dbReference type="Gene3D" id="1.20.120.160">
    <property type="entry name" value="HPT domain"/>
    <property type="match status" value="1"/>
</dbReference>
<name>A0A1I6TIB5_9RHOB</name>
<gene>
    <name evidence="1" type="ORF">SAMN04488040_2279</name>
</gene>
<dbReference type="Proteomes" id="UP000199239">
    <property type="component" value="Unassembled WGS sequence"/>
</dbReference>
<organism evidence="1 2">
    <name type="scientific">Sulfitobacter marinus</name>
    <dbReference type="NCBI Taxonomy" id="394264"/>
    <lineage>
        <taxon>Bacteria</taxon>
        <taxon>Pseudomonadati</taxon>
        <taxon>Pseudomonadota</taxon>
        <taxon>Alphaproteobacteria</taxon>
        <taxon>Rhodobacterales</taxon>
        <taxon>Roseobacteraceae</taxon>
        <taxon>Sulfitobacter</taxon>
    </lineage>
</organism>
<dbReference type="OrthoDB" id="7873775at2"/>
<dbReference type="EMBL" id="FPAJ01000003">
    <property type="protein sequence ID" value="SFS88924.1"/>
    <property type="molecule type" value="Genomic_DNA"/>
</dbReference>
<protein>
    <recommendedName>
        <fullName evidence="3">Hpt domain-containing protein</fullName>
    </recommendedName>
</protein>